<dbReference type="GO" id="GO:0008298">
    <property type="term" value="P:intracellular mRNA localization"/>
    <property type="evidence" value="ECO:0007669"/>
    <property type="project" value="TreeGrafter"/>
</dbReference>
<evidence type="ECO:0000256" key="2">
    <source>
        <dbReference type="ARBA" id="ARBA00022884"/>
    </source>
</evidence>
<dbReference type="AlphaFoldDB" id="A0A7M5UQD0"/>
<evidence type="ECO:0000313" key="7">
    <source>
        <dbReference type="Proteomes" id="UP000594262"/>
    </source>
</evidence>
<dbReference type="EnsemblMetazoa" id="CLYHEMT002526.1">
    <property type="protein sequence ID" value="CLYHEMP002526.1"/>
    <property type="gene ID" value="CLYHEMG002526"/>
</dbReference>
<proteinExistence type="predicted"/>
<keyword evidence="7" id="KW-1185">Reference proteome</keyword>
<dbReference type="SMART" id="SM00358">
    <property type="entry name" value="DSRM"/>
    <property type="match status" value="4"/>
</dbReference>
<dbReference type="GO" id="GO:0098964">
    <property type="term" value="P:anterograde dendritic transport of messenger ribonucleoprotein complex"/>
    <property type="evidence" value="ECO:0007669"/>
    <property type="project" value="TreeGrafter"/>
</dbReference>
<dbReference type="SUPFAM" id="SSF54768">
    <property type="entry name" value="dsRNA-binding domain-like"/>
    <property type="match status" value="4"/>
</dbReference>
<dbReference type="PANTHER" id="PTHR46054:SF3">
    <property type="entry name" value="MATERNAL EFFECT PROTEIN STAUFEN"/>
    <property type="match status" value="1"/>
</dbReference>
<organism evidence="6 7">
    <name type="scientific">Clytia hemisphaerica</name>
    <dbReference type="NCBI Taxonomy" id="252671"/>
    <lineage>
        <taxon>Eukaryota</taxon>
        <taxon>Metazoa</taxon>
        <taxon>Cnidaria</taxon>
        <taxon>Hydrozoa</taxon>
        <taxon>Hydroidolina</taxon>
        <taxon>Leptothecata</taxon>
        <taxon>Obeliida</taxon>
        <taxon>Clytiidae</taxon>
        <taxon>Clytia</taxon>
    </lineage>
</organism>
<dbReference type="InterPro" id="IPR032478">
    <property type="entry name" value="Staufen_C"/>
</dbReference>
<dbReference type="GO" id="GO:0032839">
    <property type="term" value="C:dendrite cytoplasm"/>
    <property type="evidence" value="ECO:0007669"/>
    <property type="project" value="GOC"/>
</dbReference>
<feature type="domain" description="DRBM" evidence="5">
    <location>
        <begin position="461"/>
        <end position="534"/>
    </location>
</feature>
<evidence type="ECO:0000256" key="1">
    <source>
        <dbReference type="ARBA" id="ARBA00022737"/>
    </source>
</evidence>
<dbReference type="InterPro" id="IPR014720">
    <property type="entry name" value="dsRBD_dom"/>
</dbReference>
<feature type="compositionally biased region" description="Basic residues" evidence="4">
    <location>
        <begin position="299"/>
        <end position="310"/>
    </location>
</feature>
<dbReference type="GO" id="GO:0005886">
    <property type="term" value="C:plasma membrane"/>
    <property type="evidence" value="ECO:0007669"/>
    <property type="project" value="TreeGrafter"/>
</dbReference>
<sequence length="548" mass="60412">MNPQTNTNSNNTPSSILYELAKSNKMTTNYQVVSETGPAHQKTYKVHLHVGHAGPFEGVGSSLKMARNAAASRALSDSFPGFHINPTVELNILSMKSREVAVYRELESMSLPGSTTSRHDQYDSLFLSQQYHSGLMHRGGPRMNHHKQRRLWRMSVTICGRTYIGEGHTKSEARFNAAAHALRELKQILLEKAKLVELEMSKQKQAAAQNGTEGNPEKPKAPCFVSKLHELANKHHMEIDFKLMNESGPPHVRVFHINCKVGDHQIIGQGIGKKSAKNDAAQKMLQILKELPEPEKKKPVNTRRQGKRKEKTKDSGIDPSLNAVSYLQCMMNMRKESPPVYTLKADAGPTQKGLMRFQIEASLEDFKAIGYGQTKKAAKTNSATNLLKCLGIDLIELRKEKGVAKVESDDEDESEIINIALDALMTETANLNRAPGTPVKHKIQLSKSKPSEVDQSFPAASAKQKVEYIARKEGFQVLYNDFVNGGKPGQSDNNEFSSSLAVFTSPPEVFHGAGQTVEASREEAARKAFNSMQAVPGANDSAASPNSK</sequence>
<keyword evidence="2 3" id="KW-0694">RNA-binding</keyword>
<feature type="region of interest" description="Disordered" evidence="4">
    <location>
        <begin position="513"/>
        <end position="548"/>
    </location>
</feature>
<dbReference type="GO" id="GO:0007281">
    <property type="term" value="P:germ cell development"/>
    <property type="evidence" value="ECO:0007669"/>
    <property type="project" value="TreeGrafter"/>
</dbReference>
<dbReference type="Pfam" id="PF00035">
    <property type="entry name" value="dsrm"/>
    <property type="match status" value="3"/>
</dbReference>
<accession>A0A7M5UQD0</accession>
<dbReference type="GO" id="GO:0035418">
    <property type="term" value="P:protein localization to synapse"/>
    <property type="evidence" value="ECO:0007669"/>
    <property type="project" value="TreeGrafter"/>
</dbReference>
<dbReference type="OrthoDB" id="10037267at2759"/>
<dbReference type="EnsemblMetazoa" id="CLYHEMT002526.2">
    <property type="protein sequence ID" value="CLYHEMP002526.2"/>
    <property type="gene ID" value="CLYHEMG002526"/>
</dbReference>
<dbReference type="Pfam" id="PF16482">
    <property type="entry name" value="Staufen_C"/>
    <property type="match status" value="1"/>
</dbReference>
<dbReference type="GO" id="GO:0003729">
    <property type="term" value="F:mRNA binding"/>
    <property type="evidence" value="ECO:0007669"/>
    <property type="project" value="TreeGrafter"/>
</dbReference>
<feature type="region of interest" description="Disordered" evidence="4">
    <location>
        <begin position="288"/>
        <end position="317"/>
    </location>
</feature>
<evidence type="ECO:0000259" key="5">
    <source>
        <dbReference type="PROSITE" id="PS50137"/>
    </source>
</evidence>
<dbReference type="InterPro" id="IPR051740">
    <property type="entry name" value="DRBM-containing_protein"/>
</dbReference>
<feature type="domain" description="DRBM" evidence="5">
    <location>
        <begin position="85"/>
        <end position="187"/>
    </location>
</feature>
<dbReference type="GO" id="GO:0043025">
    <property type="term" value="C:neuronal cell body"/>
    <property type="evidence" value="ECO:0007669"/>
    <property type="project" value="TreeGrafter"/>
</dbReference>
<name>A0A7M5UQD0_9CNID</name>
<dbReference type="GO" id="GO:0003725">
    <property type="term" value="F:double-stranded RNA binding"/>
    <property type="evidence" value="ECO:0007669"/>
    <property type="project" value="TreeGrafter"/>
</dbReference>
<dbReference type="PROSITE" id="PS50137">
    <property type="entry name" value="DS_RBD"/>
    <property type="match status" value="5"/>
</dbReference>
<evidence type="ECO:0000256" key="4">
    <source>
        <dbReference type="SAM" id="MobiDB-lite"/>
    </source>
</evidence>
<dbReference type="GO" id="GO:0010494">
    <property type="term" value="C:cytoplasmic stress granule"/>
    <property type="evidence" value="ECO:0007669"/>
    <property type="project" value="TreeGrafter"/>
</dbReference>
<dbReference type="Proteomes" id="UP000594262">
    <property type="component" value="Unplaced"/>
</dbReference>
<dbReference type="Gene3D" id="3.30.160.20">
    <property type="match status" value="5"/>
</dbReference>
<dbReference type="PANTHER" id="PTHR46054">
    <property type="entry name" value="MATERNAL EFFECT PROTEIN STAUFEN"/>
    <property type="match status" value="1"/>
</dbReference>
<feature type="domain" description="DRBM" evidence="5">
    <location>
        <begin position="322"/>
        <end position="392"/>
    </location>
</feature>
<reference evidence="6" key="1">
    <citation type="submission" date="2021-01" db="UniProtKB">
        <authorList>
            <consortium name="EnsemblMetazoa"/>
        </authorList>
    </citation>
    <scope>IDENTIFICATION</scope>
</reference>
<feature type="domain" description="DRBM" evidence="5">
    <location>
        <begin position="223"/>
        <end position="290"/>
    </location>
</feature>
<evidence type="ECO:0000313" key="6">
    <source>
        <dbReference type="EnsemblMetazoa" id="CLYHEMP002526.1"/>
    </source>
</evidence>
<feature type="domain" description="DRBM" evidence="5">
    <location>
        <begin position="12"/>
        <end position="80"/>
    </location>
</feature>
<protein>
    <recommendedName>
        <fullName evidence="5">DRBM domain-containing protein</fullName>
    </recommendedName>
</protein>
<dbReference type="FunFam" id="3.30.160.20:FF:000007">
    <property type="entry name" value="Double-stranded RNA-binding protein Staufen homolog 1"/>
    <property type="match status" value="1"/>
</dbReference>
<dbReference type="CDD" id="cd19861">
    <property type="entry name" value="DSRM_STAU_rpt5"/>
    <property type="match status" value="1"/>
</dbReference>
<keyword evidence="1" id="KW-0677">Repeat</keyword>
<evidence type="ECO:0000256" key="3">
    <source>
        <dbReference type="PROSITE-ProRule" id="PRU00266"/>
    </source>
</evidence>